<keyword evidence="6" id="KW-0547">Nucleotide-binding</keyword>
<keyword evidence="5" id="KW-0808">Transferase</keyword>
<gene>
    <name evidence="14" type="ORF">DFQ01_10428</name>
</gene>
<feature type="transmembrane region" description="Helical" evidence="12">
    <location>
        <begin position="295"/>
        <end position="315"/>
    </location>
</feature>
<dbReference type="Gene3D" id="3.30.565.10">
    <property type="entry name" value="Histidine kinase-like ATPase, C-terminal domain"/>
    <property type="match status" value="1"/>
</dbReference>
<dbReference type="CDD" id="cd00075">
    <property type="entry name" value="HATPase"/>
    <property type="match status" value="1"/>
</dbReference>
<evidence type="ECO:0000256" key="8">
    <source>
        <dbReference type="ARBA" id="ARBA00022840"/>
    </source>
</evidence>
<dbReference type="PANTHER" id="PTHR45453">
    <property type="entry name" value="PHOSPHATE REGULON SENSOR PROTEIN PHOR"/>
    <property type="match status" value="1"/>
</dbReference>
<evidence type="ECO:0000259" key="13">
    <source>
        <dbReference type="PROSITE" id="PS50109"/>
    </source>
</evidence>
<feature type="transmembrane region" description="Helical" evidence="12">
    <location>
        <begin position="265"/>
        <end position="283"/>
    </location>
</feature>
<dbReference type="EMBL" id="QGTQ01000004">
    <property type="protein sequence ID" value="PWW05470.1"/>
    <property type="molecule type" value="Genomic_DNA"/>
</dbReference>
<dbReference type="GO" id="GO:0000155">
    <property type="term" value="F:phosphorelay sensor kinase activity"/>
    <property type="evidence" value="ECO:0007669"/>
    <property type="project" value="InterPro"/>
</dbReference>
<evidence type="ECO:0000256" key="2">
    <source>
        <dbReference type="ARBA" id="ARBA00004651"/>
    </source>
</evidence>
<evidence type="ECO:0000256" key="5">
    <source>
        <dbReference type="ARBA" id="ARBA00022679"/>
    </source>
</evidence>
<keyword evidence="4" id="KW-0597">Phosphoprotein</keyword>
<dbReference type="Proteomes" id="UP000246635">
    <property type="component" value="Unassembled WGS sequence"/>
</dbReference>
<dbReference type="EC" id="2.7.13.3" evidence="3"/>
<dbReference type="InterPro" id="IPR004358">
    <property type="entry name" value="Sig_transdc_His_kin-like_C"/>
</dbReference>
<dbReference type="SUPFAM" id="SSF49785">
    <property type="entry name" value="Galactose-binding domain-like"/>
    <property type="match status" value="1"/>
</dbReference>
<evidence type="ECO:0000256" key="4">
    <source>
        <dbReference type="ARBA" id="ARBA00022553"/>
    </source>
</evidence>
<evidence type="ECO:0000256" key="1">
    <source>
        <dbReference type="ARBA" id="ARBA00000085"/>
    </source>
</evidence>
<dbReference type="AlphaFoldDB" id="A0A2V2YX52"/>
<proteinExistence type="predicted"/>
<dbReference type="SUPFAM" id="SSF55874">
    <property type="entry name" value="ATPase domain of HSP90 chaperone/DNA topoisomerase II/histidine kinase"/>
    <property type="match status" value="1"/>
</dbReference>
<dbReference type="SMART" id="SM00387">
    <property type="entry name" value="HATPase_c"/>
    <property type="match status" value="1"/>
</dbReference>
<comment type="subcellular location">
    <subcellularLocation>
        <location evidence="2">Cell membrane</location>
        <topology evidence="2">Multi-pass membrane protein</topology>
    </subcellularLocation>
</comment>
<organism evidence="14 15">
    <name type="scientific">Paenibacillus cellulosilyticus</name>
    <dbReference type="NCBI Taxonomy" id="375489"/>
    <lineage>
        <taxon>Bacteria</taxon>
        <taxon>Bacillati</taxon>
        <taxon>Bacillota</taxon>
        <taxon>Bacilli</taxon>
        <taxon>Bacillales</taxon>
        <taxon>Paenibacillaceae</taxon>
        <taxon>Paenibacillus</taxon>
    </lineage>
</organism>
<keyword evidence="10 12" id="KW-0472">Membrane</keyword>
<dbReference type="PANTHER" id="PTHR45453:SF1">
    <property type="entry name" value="PHOSPHATE REGULON SENSOR PROTEIN PHOR"/>
    <property type="match status" value="1"/>
</dbReference>
<dbReference type="Pfam" id="PF00512">
    <property type="entry name" value="HisKA"/>
    <property type="match status" value="1"/>
</dbReference>
<dbReference type="CDD" id="cd00082">
    <property type="entry name" value="HisKA"/>
    <property type="match status" value="1"/>
</dbReference>
<feature type="domain" description="Histidine kinase" evidence="13">
    <location>
        <begin position="459"/>
        <end position="700"/>
    </location>
</feature>
<dbReference type="Gene3D" id="2.60.120.260">
    <property type="entry name" value="Galactose-binding domain-like"/>
    <property type="match status" value="1"/>
</dbReference>
<dbReference type="Pfam" id="PF02518">
    <property type="entry name" value="HATPase_c"/>
    <property type="match status" value="1"/>
</dbReference>
<evidence type="ECO:0000313" key="15">
    <source>
        <dbReference type="Proteomes" id="UP000246635"/>
    </source>
</evidence>
<dbReference type="PRINTS" id="PR00344">
    <property type="entry name" value="BCTRLSENSOR"/>
</dbReference>
<protein>
    <recommendedName>
        <fullName evidence="3">histidine kinase</fullName>
        <ecNumber evidence="3">2.7.13.3</ecNumber>
    </recommendedName>
</protein>
<feature type="transmembrane region" description="Helical" evidence="12">
    <location>
        <begin position="203"/>
        <end position="221"/>
    </location>
</feature>
<evidence type="ECO:0000313" key="14">
    <source>
        <dbReference type="EMBL" id="PWW05470.1"/>
    </source>
</evidence>
<keyword evidence="7" id="KW-0418">Kinase</keyword>
<dbReference type="Gene3D" id="1.10.287.130">
    <property type="match status" value="1"/>
</dbReference>
<keyword evidence="8" id="KW-0067">ATP-binding</keyword>
<evidence type="ECO:0000256" key="3">
    <source>
        <dbReference type="ARBA" id="ARBA00012438"/>
    </source>
</evidence>
<dbReference type="InterPro" id="IPR036890">
    <property type="entry name" value="HATPase_C_sf"/>
</dbReference>
<sequence length="702" mass="79270">MLIIAVILNVGLFNTFNTGDNSGDPHAEAGILDLNSWDFNQNGSIHMDGIWSFYGGQLLGPETDWKDGSLEASYVSVPSSWNNYNHEPTVKDGLGYGTYRLIIQVPKDSGTLSIRVPNIMTAYKLWINGRLIAEAGRVDELPENNKAEQYPRVVSFEANDGIAELVIEVSNYKHRMGGIWTSFSLGTTQEITRQEILAVAEQMLIIGSLFIIGTYHMGLYAFRKRERFTLSFGLLCLCVAFRMGVTGETMLFQRFPGGSWELGMRIEYIAFSLCGVAGYAYIFRMFPQEGSKRTYWIFNTIGIALSVMTAVLPVLTYTRVVAAYQLYIVTVCATCLYVVIRAQIRKREGATLVLAGITFFIFTVINDILFYSEQHVSVQLVPFGITFFILVQSIILSNRFTNAMQHVELVSDELRELNANLEQRVELRTNELKKSNESLELSNIDLEKLEKSRRHLLSNISHDLRTPMTLVQGYLEAMRDGLIENKEQQQRHLNMMLGKLSRLNSLIDDLFELSKLEAGQVRFHFEHISVRSWLESVQFSFETDVERAGGVLQCIYNGVSLDGCEIYDTATAANRSDSPVIRIDIARMEQVMSNLIYNALRYLPDADSNEERRITIEVVEERGTVLIEVTDTGSGIDPEDLPYIFDRFYKKDKSRNSSEGGSGLGLSIVKEIIHQHWGLIEARNTVDEGASFLIRLPLAVPK</sequence>
<dbReference type="InterPro" id="IPR003594">
    <property type="entry name" value="HATPase_dom"/>
</dbReference>
<name>A0A2V2YX52_9BACL</name>
<dbReference type="GO" id="GO:0004721">
    <property type="term" value="F:phosphoprotein phosphatase activity"/>
    <property type="evidence" value="ECO:0007669"/>
    <property type="project" value="TreeGrafter"/>
</dbReference>
<dbReference type="FunFam" id="1.10.287.130:FF:000001">
    <property type="entry name" value="Two-component sensor histidine kinase"/>
    <property type="match status" value="1"/>
</dbReference>
<dbReference type="GO" id="GO:0016036">
    <property type="term" value="P:cellular response to phosphate starvation"/>
    <property type="evidence" value="ECO:0007669"/>
    <property type="project" value="TreeGrafter"/>
</dbReference>
<dbReference type="InterPro" id="IPR011623">
    <property type="entry name" value="7TMR_DISM_rcpt_extracell_dom1"/>
</dbReference>
<dbReference type="GO" id="GO:0005524">
    <property type="term" value="F:ATP binding"/>
    <property type="evidence" value="ECO:0007669"/>
    <property type="project" value="UniProtKB-KW"/>
</dbReference>
<dbReference type="InterPro" id="IPR050351">
    <property type="entry name" value="BphY/WalK/GraS-like"/>
</dbReference>
<dbReference type="InterPro" id="IPR003661">
    <property type="entry name" value="HisK_dim/P_dom"/>
</dbReference>
<dbReference type="InterPro" id="IPR008979">
    <property type="entry name" value="Galactose-bd-like_sf"/>
</dbReference>
<keyword evidence="15" id="KW-1185">Reference proteome</keyword>
<keyword evidence="11" id="KW-0175">Coiled coil</keyword>
<feature type="transmembrane region" description="Helical" evidence="12">
    <location>
        <begin position="321"/>
        <end position="340"/>
    </location>
</feature>
<keyword evidence="9" id="KW-0902">Two-component regulatory system</keyword>
<dbReference type="FunFam" id="3.30.565.10:FF:000006">
    <property type="entry name" value="Sensor histidine kinase WalK"/>
    <property type="match status" value="1"/>
</dbReference>
<keyword evidence="12" id="KW-0812">Transmembrane</keyword>
<evidence type="ECO:0000256" key="7">
    <source>
        <dbReference type="ARBA" id="ARBA00022777"/>
    </source>
</evidence>
<evidence type="ECO:0000256" key="10">
    <source>
        <dbReference type="ARBA" id="ARBA00023136"/>
    </source>
</evidence>
<feature type="transmembrane region" description="Helical" evidence="12">
    <location>
        <begin position="377"/>
        <end position="396"/>
    </location>
</feature>
<feature type="transmembrane region" description="Helical" evidence="12">
    <location>
        <begin position="352"/>
        <end position="371"/>
    </location>
</feature>
<evidence type="ECO:0000256" key="6">
    <source>
        <dbReference type="ARBA" id="ARBA00022741"/>
    </source>
</evidence>
<comment type="catalytic activity">
    <reaction evidence="1">
        <text>ATP + protein L-histidine = ADP + protein N-phospho-L-histidine.</text>
        <dbReference type="EC" id="2.7.13.3"/>
    </reaction>
</comment>
<dbReference type="InterPro" id="IPR005467">
    <property type="entry name" value="His_kinase_dom"/>
</dbReference>
<dbReference type="PROSITE" id="PS50109">
    <property type="entry name" value="HIS_KIN"/>
    <property type="match status" value="1"/>
</dbReference>
<dbReference type="Pfam" id="PF07695">
    <property type="entry name" value="7TMR-DISM_7TM"/>
    <property type="match status" value="1"/>
</dbReference>
<dbReference type="SMART" id="SM00388">
    <property type="entry name" value="HisKA"/>
    <property type="match status" value="1"/>
</dbReference>
<reference evidence="14 15" key="1">
    <citation type="submission" date="2018-05" db="EMBL/GenBank/DDBJ databases">
        <title>Genomic Encyclopedia of Type Strains, Phase III (KMG-III): the genomes of soil and plant-associated and newly described type strains.</title>
        <authorList>
            <person name="Whitman W."/>
        </authorList>
    </citation>
    <scope>NUCLEOTIDE SEQUENCE [LARGE SCALE GENOMIC DNA]</scope>
    <source>
        <strain evidence="14 15">CECT 5696</strain>
    </source>
</reference>
<evidence type="ECO:0000256" key="9">
    <source>
        <dbReference type="ARBA" id="ARBA00023012"/>
    </source>
</evidence>
<dbReference type="InterPro" id="IPR036097">
    <property type="entry name" value="HisK_dim/P_sf"/>
</dbReference>
<dbReference type="GO" id="GO:0005886">
    <property type="term" value="C:plasma membrane"/>
    <property type="evidence" value="ECO:0007669"/>
    <property type="project" value="UniProtKB-SubCell"/>
</dbReference>
<feature type="transmembrane region" description="Helical" evidence="12">
    <location>
        <begin position="228"/>
        <end position="245"/>
    </location>
</feature>
<evidence type="ECO:0000256" key="11">
    <source>
        <dbReference type="SAM" id="Coils"/>
    </source>
</evidence>
<keyword evidence="12" id="KW-1133">Transmembrane helix</keyword>
<dbReference type="SUPFAM" id="SSF47384">
    <property type="entry name" value="Homodimeric domain of signal transducing histidine kinase"/>
    <property type="match status" value="1"/>
</dbReference>
<evidence type="ECO:0000256" key="12">
    <source>
        <dbReference type="SAM" id="Phobius"/>
    </source>
</evidence>
<feature type="coiled-coil region" evidence="11">
    <location>
        <begin position="404"/>
        <end position="452"/>
    </location>
</feature>
<accession>A0A2V2YX52</accession>
<comment type="caution">
    <text evidence="14">The sequence shown here is derived from an EMBL/GenBank/DDBJ whole genome shotgun (WGS) entry which is preliminary data.</text>
</comment>